<keyword evidence="4 5" id="KW-0472">Membrane</keyword>
<feature type="transmembrane region" description="Helical" evidence="5">
    <location>
        <begin position="247"/>
        <end position="265"/>
    </location>
</feature>
<dbReference type="EMBL" id="CP060696">
    <property type="protein sequence ID" value="QNO19153.1"/>
    <property type="molecule type" value="Genomic_DNA"/>
</dbReference>
<feature type="transmembrane region" description="Helical" evidence="5">
    <location>
        <begin position="66"/>
        <end position="85"/>
    </location>
</feature>
<dbReference type="KEGG" id="caml:H6X83_06000"/>
<dbReference type="PANTHER" id="PTHR33514">
    <property type="entry name" value="PROTEIN ABCI12, CHLOROPLASTIC"/>
    <property type="match status" value="1"/>
</dbReference>
<organism evidence="6 7">
    <name type="scientific">Caproicibacterium amylolyticum</name>
    <dbReference type="NCBI Taxonomy" id="2766537"/>
    <lineage>
        <taxon>Bacteria</taxon>
        <taxon>Bacillati</taxon>
        <taxon>Bacillota</taxon>
        <taxon>Clostridia</taxon>
        <taxon>Eubacteriales</taxon>
        <taxon>Oscillospiraceae</taxon>
        <taxon>Caproicibacterium</taxon>
    </lineage>
</organism>
<evidence type="ECO:0000313" key="7">
    <source>
        <dbReference type="Proteomes" id="UP000516046"/>
    </source>
</evidence>
<evidence type="ECO:0000256" key="4">
    <source>
        <dbReference type="ARBA" id="ARBA00023136"/>
    </source>
</evidence>
<dbReference type="AlphaFoldDB" id="A0A7G9WKE1"/>
<reference evidence="6 7" key="1">
    <citation type="submission" date="2020-08" db="EMBL/GenBank/DDBJ databases">
        <authorList>
            <person name="Ren C."/>
            <person name="Gu Y."/>
            <person name="Xu Y."/>
        </authorList>
    </citation>
    <scope>NUCLEOTIDE SEQUENCE [LARGE SCALE GENOMIC DNA]</scope>
    <source>
        <strain evidence="6 7">LBM18003</strain>
    </source>
</reference>
<dbReference type="RefSeq" id="WP_212508222.1">
    <property type="nucleotide sequence ID" value="NZ_CP060696.1"/>
</dbReference>
<accession>A0A7G9WKE1</accession>
<evidence type="ECO:0000256" key="5">
    <source>
        <dbReference type="SAM" id="Phobius"/>
    </source>
</evidence>
<feature type="transmembrane region" description="Helical" evidence="5">
    <location>
        <begin position="14"/>
        <end position="32"/>
    </location>
</feature>
<evidence type="ECO:0000256" key="2">
    <source>
        <dbReference type="ARBA" id="ARBA00022692"/>
    </source>
</evidence>
<dbReference type="Proteomes" id="UP000516046">
    <property type="component" value="Chromosome"/>
</dbReference>
<gene>
    <name evidence="6" type="ORF">H6X83_06000</name>
</gene>
<protein>
    <submittedName>
        <fullName evidence="6">Energy-coupling factor transporter transmembrane protein EcfT</fullName>
    </submittedName>
</protein>
<dbReference type="PANTHER" id="PTHR33514:SF1">
    <property type="entry name" value="ABC TRANSPORTER PERMEASE"/>
    <property type="match status" value="1"/>
</dbReference>
<feature type="transmembrane region" description="Helical" evidence="5">
    <location>
        <begin position="120"/>
        <end position="139"/>
    </location>
</feature>
<evidence type="ECO:0000256" key="3">
    <source>
        <dbReference type="ARBA" id="ARBA00022989"/>
    </source>
</evidence>
<keyword evidence="3 5" id="KW-1133">Transmembrane helix</keyword>
<evidence type="ECO:0000256" key="1">
    <source>
        <dbReference type="ARBA" id="ARBA00004141"/>
    </source>
</evidence>
<name>A0A7G9WKE1_9FIRM</name>
<evidence type="ECO:0000313" key="6">
    <source>
        <dbReference type="EMBL" id="QNO19153.1"/>
    </source>
</evidence>
<dbReference type="CDD" id="cd16914">
    <property type="entry name" value="EcfT"/>
    <property type="match status" value="1"/>
</dbReference>
<keyword evidence="7" id="KW-1185">Reference proteome</keyword>
<dbReference type="Pfam" id="PF02361">
    <property type="entry name" value="CbiQ"/>
    <property type="match status" value="1"/>
</dbReference>
<feature type="transmembrane region" description="Helical" evidence="5">
    <location>
        <begin position="38"/>
        <end position="54"/>
    </location>
</feature>
<dbReference type="GO" id="GO:0005886">
    <property type="term" value="C:plasma membrane"/>
    <property type="evidence" value="ECO:0007669"/>
    <property type="project" value="UniProtKB-ARBA"/>
</dbReference>
<comment type="subcellular location">
    <subcellularLocation>
        <location evidence="1">Membrane</location>
        <topology evidence="1">Multi-pass membrane protein</topology>
    </subcellularLocation>
</comment>
<proteinExistence type="predicted"/>
<dbReference type="InterPro" id="IPR003339">
    <property type="entry name" value="ABC/ECF_trnsptr_transmembrane"/>
</dbReference>
<keyword evidence="2 5" id="KW-0812">Transmembrane</keyword>
<sequence length="277" mass="31957">MNRRLLSYEEKDTWMHRLCGVTKLIFFLLWSITSMLTYDTRVLTVMLALSLLFFRISKTEWRQVSTVFKFILLFLCINLIAIFIFSPYQGTSIYGTQTLLCKFLPGHDITSEQLFYELNILLKYLTVVPTVFLFLVTTNPSEFAASMNRVGISYKASYAIAIALRYIPDIQDDYAKIKNAQEARGIEMSGKAKLGSRIRNTSAILFPLILSSMDRIDVVSNAMELRGFGKHKKRSWYMGRPLLRNDYLTLIFTVVFCTVALILTFSNGSRFYNPFVH</sequence>